<dbReference type="AlphaFoldDB" id="G7WKR9"/>
<name>G7WKR9_METH6</name>
<dbReference type="PANTHER" id="PTHR43857:SF1">
    <property type="entry name" value="YJGH FAMILY PROTEIN"/>
    <property type="match status" value="1"/>
</dbReference>
<dbReference type="PATRIC" id="fig|1110509.7.peg.171"/>
<dbReference type="SUPFAM" id="SSF55298">
    <property type="entry name" value="YjgF-like"/>
    <property type="match status" value="1"/>
</dbReference>
<protein>
    <submittedName>
        <fullName evidence="1">Endoribonuclease L-PSP</fullName>
    </submittedName>
</protein>
<proteinExistence type="predicted"/>
<dbReference type="Gene3D" id="3.30.1330.40">
    <property type="entry name" value="RutC-like"/>
    <property type="match status" value="1"/>
</dbReference>
<dbReference type="EMBL" id="CP003117">
    <property type="protein sequence ID" value="AET63548.1"/>
    <property type="molecule type" value="Genomic_DNA"/>
</dbReference>
<dbReference type="CDD" id="cd00448">
    <property type="entry name" value="YjgF_YER057c_UK114_family"/>
    <property type="match status" value="1"/>
</dbReference>
<dbReference type="PANTHER" id="PTHR43857">
    <property type="entry name" value="BLR7761 PROTEIN"/>
    <property type="match status" value="1"/>
</dbReference>
<sequence>MRWEKMGDEQDMGRGLVQHINPEGLSKNPAFSQAVVVTGPAKTIYVGGQDAVDGSGNIVGEGDVGLQTEQVLKNIQTALAAAGADLADVVKWNVYVVAGQPLQPGFEAFMRGWGRRPNPPAITMAFVSGLARPEYLVEIDAVAVVEEQGGR</sequence>
<accession>G7WKR9</accession>
<dbReference type="Proteomes" id="UP000005877">
    <property type="component" value="Chromosome"/>
</dbReference>
<gene>
    <name evidence="1" type="ordered locus">Mhar_0157</name>
</gene>
<evidence type="ECO:0000313" key="2">
    <source>
        <dbReference type="Proteomes" id="UP000005877"/>
    </source>
</evidence>
<reference evidence="1 2" key="1">
    <citation type="journal article" date="2012" name="PLoS ONE">
        <title>The genome characteristics and predicted function of methyl-group oxidation pathway in the obligate aceticlastic methanogens, Methanosaeta spp.</title>
        <authorList>
            <person name="Zhu J."/>
            <person name="Zheng H."/>
            <person name="Ai G."/>
            <person name="Zhang G."/>
            <person name="Liu D."/>
            <person name="Liu X."/>
            <person name="Dong X."/>
        </authorList>
    </citation>
    <scope>NUCLEOTIDE SEQUENCE [LARGE SCALE GENOMIC DNA]</scope>
    <source>
        <strain evidence="1 2">6Ac</strain>
    </source>
</reference>
<dbReference type="KEGG" id="mhi:Mhar_0157"/>
<dbReference type="STRING" id="1110509.Mhar_0157"/>
<dbReference type="Pfam" id="PF01042">
    <property type="entry name" value="Ribonuc_L-PSP"/>
    <property type="match status" value="1"/>
</dbReference>
<keyword evidence="2" id="KW-1185">Reference proteome</keyword>
<dbReference type="InterPro" id="IPR035959">
    <property type="entry name" value="RutC-like_sf"/>
</dbReference>
<evidence type="ECO:0000313" key="1">
    <source>
        <dbReference type="EMBL" id="AET63548.1"/>
    </source>
</evidence>
<dbReference type="HOGENOM" id="CLU_100715_4_2_2"/>
<dbReference type="InterPro" id="IPR006175">
    <property type="entry name" value="YjgF/YER057c/UK114"/>
</dbReference>
<organism evidence="1 2">
    <name type="scientific">Methanothrix harundinacea (strain 6Ac)</name>
    <name type="common">Methanosaeta harundinacea</name>
    <dbReference type="NCBI Taxonomy" id="1110509"/>
    <lineage>
        <taxon>Archaea</taxon>
        <taxon>Methanobacteriati</taxon>
        <taxon>Methanobacteriota</taxon>
        <taxon>Stenosarchaea group</taxon>
        <taxon>Methanomicrobia</taxon>
        <taxon>Methanotrichales</taxon>
        <taxon>Methanotrichaceae</taxon>
        <taxon>Methanothrix</taxon>
    </lineage>
</organism>